<dbReference type="OrthoDB" id="9842968at2"/>
<evidence type="ECO:0008006" key="4">
    <source>
        <dbReference type="Google" id="ProtNLM"/>
    </source>
</evidence>
<evidence type="ECO:0000313" key="2">
    <source>
        <dbReference type="EMBL" id="PAP75215.1"/>
    </source>
</evidence>
<keyword evidence="1" id="KW-0732">Signal</keyword>
<accession>A0A271IWW8</accession>
<feature type="signal peptide" evidence="1">
    <location>
        <begin position="1"/>
        <end position="17"/>
    </location>
</feature>
<sequence>MRLSVLALVLAASAASAQPGGWPTPPAGPSVSVDLLYAVGDDLGITTTDVDGQLIEDGELGIVSTALVLGARVPVGRRLTAVAELPVAYAAYDFPESVDVSGFYADGLSDVALGNPYVGVQAGVRPDLSLDLGVRVPLAPNRDLNEVNGWEGGLRAAPERFEAYLPDTFAALLGVAYVPALNERLRLRLRAEPALLVPTTDQVVTTDPDLALGYGAALDAAVGRATLSGGVLGRQILTDGRYDTFFDADAVAVLGASVAVGGVRPSVAVRVPLYDAVLGQDATVALRLDVPIR</sequence>
<proteinExistence type="predicted"/>
<protein>
    <recommendedName>
        <fullName evidence="4">Transporter</fullName>
    </recommendedName>
</protein>
<feature type="chain" id="PRO_5012673326" description="Transporter" evidence="1">
    <location>
        <begin position="18"/>
        <end position="293"/>
    </location>
</feature>
<name>A0A271IWW8_9BACT</name>
<dbReference type="RefSeq" id="WP_095508851.1">
    <property type="nucleotide sequence ID" value="NZ_MQWD01000001.1"/>
</dbReference>
<evidence type="ECO:0000256" key="1">
    <source>
        <dbReference type="SAM" id="SignalP"/>
    </source>
</evidence>
<dbReference type="EMBL" id="MQWD01000001">
    <property type="protein sequence ID" value="PAP75215.1"/>
    <property type="molecule type" value="Genomic_DNA"/>
</dbReference>
<organism evidence="2 3">
    <name type="scientific">Rubrivirga marina</name>
    <dbReference type="NCBI Taxonomy" id="1196024"/>
    <lineage>
        <taxon>Bacteria</taxon>
        <taxon>Pseudomonadati</taxon>
        <taxon>Rhodothermota</taxon>
        <taxon>Rhodothermia</taxon>
        <taxon>Rhodothermales</taxon>
        <taxon>Rubricoccaceae</taxon>
        <taxon>Rubrivirga</taxon>
    </lineage>
</organism>
<comment type="caution">
    <text evidence="2">The sequence shown here is derived from an EMBL/GenBank/DDBJ whole genome shotgun (WGS) entry which is preliminary data.</text>
</comment>
<reference evidence="2 3" key="1">
    <citation type="submission" date="2016-11" db="EMBL/GenBank/DDBJ databases">
        <title>Study of marine rhodopsin-containing bacteria.</title>
        <authorList>
            <person name="Yoshizawa S."/>
            <person name="Kumagai Y."/>
            <person name="Kogure K."/>
        </authorList>
    </citation>
    <scope>NUCLEOTIDE SEQUENCE [LARGE SCALE GENOMIC DNA]</scope>
    <source>
        <strain evidence="2 3">SAORIC-28</strain>
    </source>
</reference>
<keyword evidence="3" id="KW-1185">Reference proteome</keyword>
<gene>
    <name evidence="2" type="ORF">BSZ37_01535</name>
</gene>
<dbReference type="AlphaFoldDB" id="A0A271IWW8"/>
<dbReference type="Proteomes" id="UP000216339">
    <property type="component" value="Unassembled WGS sequence"/>
</dbReference>
<evidence type="ECO:0000313" key="3">
    <source>
        <dbReference type="Proteomes" id="UP000216339"/>
    </source>
</evidence>